<keyword evidence="4 10" id="KW-0285">Flavoprotein</keyword>
<dbReference type="Pfam" id="PF00175">
    <property type="entry name" value="NAD_binding_1"/>
    <property type="match status" value="1"/>
</dbReference>
<comment type="similarity">
    <text evidence="3 11">Belongs to the flavoprotein pyridine nucleotide cytochrome reductase family.</text>
</comment>
<protein>
    <recommendedName>
        <fullName evidence="11">NADH-cytochrome b5 reductase</fullName>
        <ecNumber evidence="11">1.6.2.2</ecNumber>
    </recommendedName>
</protein>
<feature type="binding site" evidence="10">
    <location>
        <position position="127"/>
    </location>
    <ligand>
        <name>FAD</name>
        <dbReference type="ChEBI" id="CHEBI:57692"/>
    </ligand>
</feature>
<evidence type="ECO:0000256" key="7">
    <source>
        <dbReference type="ARBA" id="ARBA00023027"/>
    </source>
</evidence>
<feature type="binding site" evidence="10">
    <location>
        <position position="134"/>
    </location>
    <ligand>
        <name>FAD</name>
        <dbReference type="ChEBI" id="CHEBI:57692"/>
    </ligand>
</feature>
<dbReference type="CDD" id="cd06183">
    <property type="entry name" value="cyt_b5_reduct_like"/>
    <property type="match status" value="1"/>
</dbReference>
<dbReference type="PANTHER" id="PTHR19370">
    <property type="entry name" value="NADH-CYTOCHROME B5 REDUCTASE"/>
    <property type="match status" value="1"/>
</dbReference>
<keyword evidence="7 11" id="KW-0520">NAD</keyword>
<dbReference type="EC" id="1.6.2.2" evidence="11"/>
<evidence type="ECO:0000256" key="6">
    <source>
        <dbReference type="ARBA" id="ARBA00023002"/>
    </source>
</evidence>
<proteinExistence type="inferred from homology"/>
<feature type="binding site" evidence="10">
    <location>
        <position position="133"/>
    </location>
    <ligand>
        <name>FAD</name>
        <dbReference type="ChEBI" id="CHEBI:57692"/>
    </ligand>
</feature>
<sequence>MFGALRSRITPSVLLAAGGAGYIVSVASTWLGGGFAAQAEAAPSALSPDEWRSFKLVARAPITHNTSHFRFALPDSNQVVGLPVASCLLTRAPIGSEKPNGSRAYVIRPYTPTSLPDARGHFDLVVKAYPQGKMSKHIDDLKVGDTLECKGPIPKLPYKPNMKKQIGMIAGGSGVTPMLQVASEILRNPADKTDVSLIFCNQSEQDIILRKEIDDMAKQHKNFRVYYVIDKAHNKNWAGGLGYVTKEMVQQHMPAPSDDNLIMVCGPPPMYKALSGDKAPDKSQGELTGLLKDMGYTPSQVFKF</sequence>
<feature type="binding site" evidence="10">
    <location>
        <position position="110"/>
    </location>
    <ligand>
        <name>FAD</name>
        <dbReference type="ChEBI" id="CHEBI:57692"/>
    </ligand>
</feature>
<dbReference type="GO" id="GO:0090524">
    <property type="term" value="F:cytochrome-b5 reductase activity, acting on NADH"/>
    <property type="evidence" value="ECO:0007669"/>
    <property type="project" value="UniProtKB-EC"/>
</dbReference>
<evidence type="ECO:0000256" key="9">
    <source>
        <dbReference type="ARBA" id="ARBA00047682"/>
    </source>
</evidence>
<reference evidence="13 14" key="1">
    <citation type="journal article" date="2024" name="Nat. Commun.">
        <title>Phylogenomics reveals the evolutionary origins of lichenization in chlorophyte algae.</title>
        <authorList>
            <person name="Puginier C."/>
            <person name="Libourel C."/>
            <person name="Otte J."/>
            <person name="Skaloud P."/>
            <person name="Haon M."/>
            <person name="Grisel S."/>
            <person name="Petersen M."/>
            <person name="Berrin J.G."/>
            <person name="Delaux P.M."/>
            <person name="Dal Grande F."/>
            <person name="Keller J."/>
        </authorList>
    </citation>
    <scope>NUCLEOTIDE SEQUENCE [LARGE SCALE GENOMIC DNA]</scope>
    <source>
        <strain evidence="13 14">SAG 2043</strain>
    </source>
</reference>
<dbReference type="PROSITE" id="PS51384">
    <property type="entry name" value="FAD_FR"/>
    <property type="match status" value="1"/>
</dbReference>
<feature type="binding site" evidence="10">
    <location>
        <position position="176"/>
    </location>
    <ligand>
        <name>FAD</name>
        <dbReference type="ChEBI" id="CHEBI:57692"/>
    </ligand>
</feature>
<evidence type="ECO:0000256" key="3">
    <source>
        <dbReference type="ARBA" id="ARBA00006105"/>
    </source>
</evidence>
<evidence type="ECO:0000259" key="12">
    <source>
        <dbReference type="PROSITE" id="PS51384"/>
    </source>
</evidence>
<dbReference type="SUPFAM" id="SSF63380">
    <property type="entry name" value="Riboflavin synthase domain-like"/>
    <property type="match status" value="1"/>
</dbReference>
<evidence type="ECO:0000313" key="13">
    <source>
        <dbReference type="EMBL" id="KAK9804386.1"/>
    </source>
</evidence>
<evidence type="ECO:0000256" key="8">
    <source>
        <dbReference type="ARBA" id="ARBA00023128"/>
    </source>
</evidence>
<evidence type="ECO:0000313" key="14">
    <source>
        <dbReference type="Proteomes" id="UP001489004"/>
    </source>
</evidence>
<feature type="binding site" evidence="10">
    <location>
        <position position="109"/>
    </location>
    <ligand>
        <name>FAD</name>
        <dbReference type="ChEBI" id="CHEBI:57692"/>
    </ligand>
</feature>
<name>A0AAW1P605_9CHLO</name>
<accession>A0AAW1P605</accession>
<dbReference type="InterPro" id="IPR017927">
    <property type="entry name" value="FAD-bd_FR_type"/>
</dbReference>
<dbReference type="InterPro" id="IPR001834">
    <property type="entry name" value="CBR-like"/>
</dbReference>
<dbReference type="Proteomes" id="UP001489004">
    <property type="component" value="Unassembled WGS sequence"/>
</dbReference>
<keyword evidence="5 10" id="KW-0274">FAD</keyword>
<dbReference type="AlphaFoldDB" id="A0AAW1P605"/>
<dbReference type="InterPro" id="IPR001433">
    <property type="entry name" value="OxRdtase_FAD/NAD-bd"/>
</dbReference>
<gene>
    <name evidence="13" type="ORF">WJX72_010552</name>
</gene>
<feature type="binding site" evidence="10">
    <location>
        <position position="125"/>
    </location>
    <ligand>
        <name>FAD</name>
        <dbReference type="ChEBI" id="CHEBI:57692"/>
    </ligand>
</feature>
<dbReference type="Gene3D" id="2.40.30.10">
    <property type="entry name" value="Translation factors"/>
    <property type="match status" value="1"/>
</dbReference>
<dbReference type="Gene3D" id="3.40.50.80">
    <property type="entry name" value="Nucleotide-binding domain of ferredoxin-NADP reductase (FNR) module"/>
    <property type="match status" value="1"/>
</dbReference>
<dbReference type="GO" id="GO:0005739">
    <property type="term" value="C:mitochondrion"/>
    <property type="evidence" value="ECO:0007669"/>
    <property type="project" value="UniProtKB-SubCell"/>
</dbReference>
<evidence type="ECO:0000256" key="2">
    <source>
        <dbReference type="ARBA" id="ARBA00004173"/>
    </source>
</evidence>
<evidence type="ECO:0000256" key="1">
    <source>
        <dbReference type="ARBA" id="ARBA00001974"/>
    </source>
</evidence>
<feature type="domain" description="FAD-binding FR-type" evidence="12">
    <location>
        <begin position="49"/>
        <end position="159"/>
    </location>
</feature>
<comment type="caution">
    <text evidence="13">The sequence shown here is derived from an EMBL/GenBank/DDBJ whole genome shotgun (WGS) entry which is preliminary data.</text>
</comment>
<dbReference type="FunFam" id="2.40.30.10:FF:000032">
    <property type="entry name" value="NADH-cytochrome b5 reductase"/>
    <property type="match status" value="1"/>
</dbReference>
<keyword evidence="14" id="KW-1185">Reference proteome</keyword>
<dbReference type="InterPro" id="IPR017938">
    <property type="entry name" value="Riboflavin_synthase-like_b-brl"/>
</dbReference>
<comment type="cofactor">
    <cofactor evidence="1 10 11">
        <name>FAD</name>
        <dbReference type="ChEBI" id="CHEBI:57692"/>
    </cofactor>
</comment>
<feature type="binding site" evidence="10">
    <location>
        <position position="135"/>
    </location>
    <ligand>
        <name>FAD</name>
        <dbReference type="ChEBI" id="CHEBI:57692"/>
    </ligand>
</feature>
<comment type="subcellular location">
    <subcellularLocation>
        <location evidence="2">Mitochondrion</location>
    </subcellularLocation>
</comment>
<comment type="catalytic activity">
    <reaction evidence="9 11">
        <text>2 Fe(III)-[cytochrome b5] + NADH = 2 Fe(II)-[cytochrome b5] + NAD(+) + H(+)</text>
        <dbReference type="Rhea" id="RHEA:46680"/>
        <dbReference type="Rhea" id="RHEA-COMP:10438"/>
        <dbReference type="Rhea" id="RHEA-COMP:10439"/>
        <dbReference type="ChEBI" id="CHEBI:15378"/>
        <dbReference type="ChEBI" id="CHEBI:29033"/>
        <dbReference type="ChEBI" id="CHEBI:29034"/>
        <dbReference type="ChEBI" id="CHEBI:57540"/>
        <dbReference type="ChEBI" id="CHEBI:57945"/>
        <dbReference type="EC" id="1.6.2.2"/>
    </reaction>
</comment>
<dbReference type="InterPro" id="IPR008333">
    <property type="entry name" value="Cbr1-like_FAD-bd_dom"/>
</dbReference>
<dbReference type="PRINTS" id="PR00406">
    <property type="entry name" value="CYTB5RDTASE"/>
</dbReference>
<evidence type="ECO:0000256" key="4">
    <source>
        <dbReference type="ARBA" id="ARBA00022630"/>
    </source>
</evidence>
<dbReference type="InterPro" id="IPR039261">
    <property type="entry name" value="FNR_nucleotide-bd"/>
</dbReference>
<dbReference type="PANTHER" id="PTHR19370:SF171">
    <property type="entry name" value="NADH-CYTOCHROME B5 REDUCTASE 2"/>
    <property type="match status" value="1"/>
</dbReference>
<dbReference type="PRINTS" id="PR00371">
    <property type="entry name" value="FPNCR"/>
</dbReference>
<keyword evidence="6 11" id="KW-0560">Oxidoreductase</keyword>
<evidence type="ECO:0000256" key="5">
    <source>
        <dbReference type="ARBA" id="ARBA00022827"/>
    </source>
</evidence>
<dbReference type="Pfam" id="PF00970">
    <property type="entry name" value="FAD_binding_6"/>
    <property type="match status" value="1"/>
</dbReference>
<keyword evidence="8" id="KW-0496">Mitochondrion</keyword>
<dbReference type="InterPro" id="IPR001709">
    <property type="entry name" value="Flavoprot_Pyr_Nucl_cyt_Rdtase"/>
</dbReference>
<dbReference type="EMBL" id="JALJOR010000018">
    <property type="protein sequence ID" value="KAK9804386.1"/>
    <property type="molecule type" value="Genomic_DNA"/>
</dbReference>
<organism evidence="13 14">
    <name type="scientific">[Myrmecia] bisecta</name>
    <dbReference type="NCBI Taxonomy" id="41462"/>
    <lineage>
        <taxon>Eukaryota</taxon>
        <taxon>Viridiplantae</taxon>
        <taxon>Chlorophyta</taxon>
        <taxon>core chlorophytes</taxon>
        <taxon>Trebouxiophyceae</taxon>
        <taxon>Trebouxiales</taxon>
        <taxon>Trebouxiaceae</taxon>
        <taxon>Myrmecia</taxon>
    </lineage>
</organism>
<evidence type="ECO:0000256" key="11">
    <source>
        <dbReference type="RuleBase" id="RU361226"/>
    </source>
</evidence>
<dbReference type="FunFam" id="3.40.50.80:FF:000009">
    <property type="entry name" value="NADH-cytochrome b5 reductase"/>
    <property type="match status" value="1"/>
</dbReference>
<feature type="binding site" evidence="10">
    <location>
        <position position="108"/>
    </location>
    <ligand>
        <name>FAD</name>
        <dbReference type="ChEBI" id="CHEBI:57692"/>
    </ligand>
</feature>
<evidence type="ECO:0000256" key="10">
    <source>
        <dbReference type="PIRSR" id="PIRSR601834-1"/>
    </source>
</evidence>
<dbReference type="SUPFAM" id="SSF52343">
    <property type="entry name" value="Ferredoxin reductase-like, C-terminal NADP-linked domain"/>
    <property type="match status" value="1"/>
</dbReference>